<evidence type="ECO:0000313" key="5">
    <source>
        <dbReference type="Proteomes" id="UP001238540"/>
    </source>
</evidence>
<name>A0ABT8BZZ2_9VIBR</name>
<dbReference type="InterPro" id="IPR000914">
    <property type="entry name" value="SBP_5_dom"/>
</dbReference>
<dbReference type="RefSeq" id="WP_170882655.1">
    <property type="nucleotide sequence ID" value="NZ_JABEYA020000005.1"/>
</dbReference>
<dbReference type="Gene3D" id="3.40.190.10">
    <property type="entry name" value="Periplasmic binding protein-like II"/>
    <property type="match status" value="1"/>
</dbReference>
<dbReference type="InterPro" id="IPR025370">
    <property type="entry name" value="SgrR_HTH_N"/>
</dbReference>
<feature type="domain" description="Transcriptional regulator SgrR N-terminal HTH" evidence="3">
    <location>
        <begin position="5"/>
        <end position="118"/>
    </location>
</feature>
<dbReference type="InterPro" id="IPR039424">
    <property type="entry name" value="SBP_5"/>
</dbReference>
<reference evidence="5" key="1">
    <citation type="journal article" date="2019" name="Int. J. Syst. Evol. Microbiol.">
        <title>The Global Catalogue of Microorganisms (GCM) 10K type strain sequencing project: providing services to taxonomists for standard genome sequencing and annotation.</title>
        <authorList>
            <consortium name="The Broad Institute Genomics Platform"/>
            <consortium name="The Broad Institute Genome Sequencing Center for Infectious Disease"/>
            <person name="Wu L."/>
            <person name="Ma J."/>
        </authorList>
    </citation>
    <scope>NUCLEOTIDE SEQUENCE [LARGE SCALE GENOMIC DNA]</scope>
    <source>
        <strain evidence="5">CECT 7398</strain>
    </source>
</reference>
<dbReference type="PANTHER" id="PTHR30290:SF72">
    <property type="entry name" value="HTH-TYPE TRANSCRIPTIONAL REGULATOR SGRR"/>
    <property type="match status" value="1"/>
</dbReference>
<evidence type="ECO:0000313" key="4">
    <source>
        <dbReference type="EMBL" id="MDN3611615.1"/>
    </source>
</evidence>
<evidence type="ECO:0000256" key="1">
    <source>
        <dbReference type="ARBA" id="ARBA00023125"/>
    </source>
</evidence>
<protein>
    <submittedName>
        <fullName evidence="4">SgrR family transcriptional regulator</fullName>
    </submittedName>
</protein>
<sequence>MSSPRLRVQFEALFEHYNGKDCGVQLEDITDILFCTRRNARIVLNKMEQEGWIEWHPSPGRAKLSQLVFKRSRTDVSENLARRYLEEGKIAQALNVLDQDSAKLAQVVERYLGVQQHAGQQVVRLPYYRPLSMLNPTKPLRRSEQHIVRQVFSGLTRLDDNENLCPDLAHTWEKLSPTRWRFYLRPNVRFHNGDVLTTDIVVDSLLALKSTNLYRHLDQVSSPSRCVIDVTLTRADHYLPLLLSESEAKVLLPEKSRSDDYDLNPVGTGPYRVIENDDKRLILSAFDGYFGFRPLMDRVEVWVIDDVHSSMVFPSLSSPLKPPVTVLSDDVDLDPGCTYLLLNRRNGLAKSDEWANYFSCRLSSLNLYQQLPQDKIVDLGVLPAHGLKPGWYHHRRQGQYASPPSYRKVTIAYHAQHPMFPTLVHCIVELLKQDNIDVELMKYDISLPDIEQVDIWIKPMGIANHRDDALVAWLLNYSDINLVSKAEDFREWTNIVETWQAQEKSTFPAKTLGIALVDAMQIIPMFHCWLGVSKDQCGSLQNAKSNALGWFDFSQVWVKPEHFDDVSDC</sequence>
<evidence type="ECO:0000259" key="2">
    <source>
        <dbReference type="Pfam" id="PF00496"/>
    </source>
</evidence>
<accession>A0ABT8BZZ2</accession>
<feature type="domain" description="Solute-binding protein family 5" evidence="2">
    <location>
        <begin position="166"/>
        <end position="306"/>
    </location>
</feature>
<dbReference type="Proteomes" id="UP001238540">
    <property type="component" value="Unassembled WGS sequence"/>
</dbReference>
<dbReference type="SUPFAM" id="SSF53850">
    <property type="entry name" value="Periplasmic binding protein-like II"/>
    <property type="match status" value="1"/>
</dbReference>
<evidence type="ECO:0000259" key="3">
    <source>
        <dbReference type="Pfam" id="PF12793"/>
    </source>
</evidence>
<dbReference type="Pfam" id="PF12793">
    <property type="entry name" value="SgrR_N"/>
    <property type="match status" value="1"/>
</dbReference>
<dbReference type="CDD" id="cd08507">
    <property type="entry name" value="PBP2_SgrR_like"/>
    <property type="match status" value="1"/>
</dbReference>
<keyword evidence="5" id="KW-1185">Reference proteome</keyword>
<dbReference type="PANTHER" id="PTHR30290">
    <property type="entry name" value="PERIPLASMIC BINDING COMPONENT OF ABC TRANSPORTER"/>
    <property type="match status" value="1"/>
</dbReference>
<keyword evidence="1" id="KW-0238">DNA-binding</keyword>
<comment type="caution">
    <text evidence="4">The sequence shown here is derived from an EMBL/GenBank/DDBJ whole genome shotgun (WGS) entry which is preliminary data.</text>
</comment>
<organism evidence="4 5">
    <name type="scientific">Vibrio ostreicida</name>
    <dbReference type="NCBI Taxonomy" id="526588"/>
    <lineage>
        <taxon>Bacteria</taxon>
        <taxon>Pseudomonadati</taxon>
        <taxon>Pseudomonadota</taxon>
        <taxon>Gammaproteobacteria</taxon>
        <taxon>Vibrionales</taxon>
        <taxon>Vibrionaceae</taxon>
        <taxon>Vibrio</taxon>
    </lineage>
</organism>
<dbReference type="EMBL" id="JAUFQC010000027">
    <property type="protein sequence ID" value="MDN3611615.1"/>
    <property type="molecule type" value="Genomic_DNA"/>
</dbReference>
<gene>
    <name evidence="4" type="ORF">QWZ16_18615</name>
</gene>
<proteinExistence type="predicted"/>
<dbReference type="Pfam" id="PF00496">
    <property type="entry name" value="SBP_bac_5"/>
    <property type="match status" value="1"/>
</dbReference>